<evidence type="ECO:0000313" key="3">
    <source>
        <dbReference type="Proteomes" id="UP000474640"/>
    </source>
</evidence>
<feature type="compositionally biased region" description="Low complexity" evidence="1">
    <location>
        <begin position="120"/>
        <end position="134"/>
    </location>
</feature>
<gene>
    <name evidence="2" type="ORF">TWF970_004771</name>
</gene>
<sequence>MARKRTLLLVFIHGFKGGDDTFGLFPEHLQQTLQKFLPNIGVKSVVYPRYETRGNLPAAVKCFREWLQDLVLDTEDLNGNRSLIDPSVRVVLLAHSMGGIVAADTLLSILDDEPIKKKPTSPSSSSPSSRSSSLDPRKRRDSSSKASSSKASSSKASSSSGKRQDVLNDERMMFPAIVGICAFDTPYLGLSPSMFANSAENNFRAASDAFTTVSSIAKTLGFFGSQEAAPAASVATSSSGAQAAALPAAGEAASSGGGWGWGKLALAAAAATTVTAGAGTAVYMNRSNITQGFSWVTSHLEFVGALFTSEELKTRVMRASSVPGIGIANFYTVLGKGAKSVSNTQGKTVEVGGGGLRTFCSLPPKPRSGSTSTPTSPSSSKDKASPPAGSAAASSDNRGAADIDVGNRDLRTWWFPQLNDKATDEVNAHMYMFTQATNPAYKNMLDGAGKQVMRWCINWYDSRG</sequence>
<accession>A0A7C8V8B3</accession>
<evidence type="ECO:0000256" key="1">
    <source>
        <dbReference type="SAM" id="MobiDB-lite"/>
    </source>
</evidence>
<dbReference type="SUPFAM" id="SSF53474">
    <property type="entry name" value="alpha/beta-Hydrolases"/>
    <property type="match status" value="1"/>
</dbReference>
<reference evidence="2 3" key="1">
    <citation type="submission" date="2020-01" db="EMBL/GenBank/DDBJ databases">
        <authorList>
            <person name="Palmer J.M."/>
        </authorList>
    </citation>
    <scope>NUCLEOTIDE SEQUENCE [LARGE SCALE GENOMIC DNA]</scope>
    <source>
        <strain evidence="2 3">TWF970</strain>
    </source>
</reference>
<feature type="compositionally biased region" description="Low complexity" evidence="1">
    <location>
        <begin position="144"/>
        <end position="160"/>
    </location>
</feature>
<dbReference type="Proteomes" id="UP000474640">
    <property type="component" value="Unassembled WGS sequence"/>
</dbReference>
<dbReference type="PANTHER" id="PTHR47842">
    <property type="entry name" value="EXPRESSED PROTEIN"/>
    <property type="match status" value="1"/>
</dbReference>
<dbReference type="InterPro" id="IPR029058">
    <property type="entry name" value="AB_hydrolase_fold"/>
</dbReference>
<evidence type="ECO:0000313" key="2">
    <source>
        <dbReference type="EMBL" id="KAF3278328.1"/>
    </source>
</evidence>
<feature type="compositionally biased region" description="Low complexity" evidence="1">
    <location>
        <begin position="367"/>
        <end position="396"/>
    </location>
</feature>
<comment type="caution">
    <text evidence="2">The sequence shown here is derived from an EMBL/GenBank/DDBJ whole genome shotgun (WGS) entry which is preliminary data.</text>
</comment>
<dbReference type="AlphaFoldDB" id="A0A7C8V8B3"/>
<feature type="region of interest" description="Disordered" evidence="1">
    <location>
        <begin position="360"/>
        <end position="402"/>
    </location>
</feature>
<feature type="region of interest" description="Disordered" evidence="1">
    <location>
        <begin position="114"/>
        <end position="164"/>
    </location>
</feature>
<organism evidence="2 3">
    <name type="scientific">Orbilia oligospora</name>
    <name type="common">Nematode-trapping fungus</name>
    <name type="synonym">Arthrobotrys oligospora</name>
    <dbReference type="NCBI Taxonomy" id="2813651"/>
    <lineage>
        <taxon>Eukaryota</taxon>
        <taxon>Fungi</taxon>
        <taxon>Dikarya</taxon>
        <taxon>Ascomycota</taxon>
        <taxon>Pezizomycotina</taxon>
        <taxon>Orbiliomycetes</taxon>
        <taxon>Orbiliales</taxon>
        <taxon>Orbiliaceae</taxon>
        <taxon>Orbilia</taxon>
    </lineage>
</organism>
<name>A0A7C8V8B3_ORBOL</name>
<dbReference type="Gene3D" id="3.40.50.1820">
    <property type="entry name" value="alpha/beta hydrolase"/>
    <property type="match status" value="1"/>
</dbReference>
<evidence type="ECO:0008006" key="4">
    <source>
        <dbReference type="Google" id="ProtNLM"/>
    </source>
</evidence>
<dbReference type="EMBL" id="JAABOJ010000025">
    <property type="protein sequence ID" value="KAF3278328.1"/>
    <property type="molecule type" value="Genomic_DNA"/>
</dbReference>
<protein>
    <recommendedName>
        <fullName evidence="4">DUF676 domain-containing protein</fullName>
    </recommendedName>
</protein>
<dbReference type="OrthoDB" id="442243at2759"/>
<dbReference type="PANTHER" id="PTHR47842:SF1">
    <property type="entry name" value="DUF676 DOMAIN-CONTAINING PROTEIN"/>
    <property type="match status" value="1"/>
</dbReference>
<proteinExistence type="predicted"/>